<dbReference type="AlphaFoldDB" id="A0A179B233"/>
<dbReference type="Proteomes" id="UP000078368">
    <property type="component" value="Unassembled WGS sequence"/>
</dbReference>
<evidence type="ECO:0000256" key="2">
    <source>
        <dbReference type="ARBA" id="ARBA00022741"/>
    </source>
</evidence>
<dbReference type="Pfam" id="PF00005">
    <property type="entry name" value="ABC_tran"/>
    <property type="match status" value="1"/>
</dbReference>
<dbReference type="InterPro" id="IPR051782">
    <property type="entry name" value="ABC_Transporter_VariousFunc"/>
</dbReference>
<reference evidence="5 6" key="1">
    <citation type="submission" date="2016-04" db="EMBL/GenBank/DDBJ databases">
        <title>Peptidophaga gingivicola gen. nov., sp. nov., isolated from human subgingival plaque.</title>
        <authorList>
            <person name="Beall C.J."/>
            <person name="Mokrzan E.M."/>
            <person name="Griffen A.L."/>
            <person name="Leys E.J."/>
        </authorList>
    </citation>
    <scope>NUCLEOTIDE SEQUENCE [LARGE SCALE GENOMIC DNA]</scope>
    <source>
        <strain evidence="5 6">BA112</strain>
    </source>
</reference>
<dbReference type="CDD" id="cd03230">
    <property type="entry name" value="ABC_DR_subfamily_A"/>
    <property type="match status" value="1"/>
</dbReference>
<evidence type="ECO:0000313" key="6">
    <source>
        <dbReference type="Proteomes" id="UP000078368"/>
    </source>
</evidence>
<evidence type="ECO:0000256" key="3">
    <source>
        <dbReference type="ARBA" id="ARBA00022840"/>
    </source>
</evidence>
<evidence type="ECO:0000259" key="4">
    <source>
        <dbReference type="PROSITE" id="PS50893"/>
    </source>
</evidence>
<dbReference type="EMBL" id="LVZK01000003">
    <property type="protein sequence ID" value="OAP85445.1"/>
    <property type="molecule type" value="Genomic_DNA"/>
</dbReference>
<dbReference type="GO" id="GO:0005524">
    <property type="term" value="F:ATP binding"/>
    <property type="evidence" value="ECO:0007669"/>
    <property type="project" value="UniProtKB-KW"/>
</dbReference>
<sequence>MSEDRALETEGWALRLERGLAGAGIDGRRARRLAEEAVAEASDYALPPEEVYGPAEAYARELARAARAAVREERRLDESRSGAPVLRLRDVSKRYGRKTVVRDVSLELGSGQIGAIVGANGSGKSTLLKICAGLVRATSGSVERVENVGYVPQAGGLSPLLTASEHFRLFGSLDGKNERESLVAGTRLAQSLGWRPNRKLGAARLSGGTQQKLNVVLGGINRPRLILLDEPYQGFDQGTYTDFWEQLFSWREAGAGVLVVTHILHDLDGVDWTCELHPQEES</sequence>
<dbReference type="PANTHER" id="PTHR42939:SF1">
    <property type="entry name" value="ABC TRANSPORTER ATP-BINDING PROTEIN ALBC-RELATED"/>
    <property type="match status" value="1"/>
</dbReference>
<dbReference type="PROSITE" id="PS50893">
    <property type="entry name" value="ABC_TRANSPORTER_2"/>
    <property type="match status" value="1"/>
</dbReference>
<dbReference type="OrthoDB" id="9804819at2"/>
<keyword evidence="1" id="KW-0813">Transport</keyword>
<dbReference type="PANTHER" id="PTHR42939">
    <property type="entry name" value="ABC TRANSPORTER ATP-BINDING PROTEIN ALBC-RELATED"/>
    <property type="match status" value="1"/>
</dbReference>
<dbReference type="SUPFAM" id="SSF52540">
    <property type="entry name" value="P-loop containing nucleoside triphosphate hydrolases"/>
    <property type="match status" value="1"/>
</dbReference>
<protein>
    <submittedName>
        <fullName evidence="5">ABC transporter</fullName>
    </submittedName>
</protein>
<proteinExistence type="predicted"/>
<feature type="domain" description="ABC transporter" evidence="4">
    <location>
        <begin position="86"/>
        <end position="277"/>
    </location>
</feature>
<keyword evidence="6" id="KW-1185">Reference proteome</keyword>
<dbReference type="InterPro" id="IPR003439">
    <property type="entry name" value="ABC_transporter-like_ATP-bd"/>
</dbReference>
<dbReference type="GO" id="GO:0016887">
    <property type="term" value="F:ATP hydrolysis activity"/>
    <property type="evidence" value="ECO:0007669"/>
    <property type="project" value="InterPro"/>
</dbReference>
<dbReference type="Gene3D" id="3.40.50.300">
    <property type="entry name" value="P-loop containing nucleotide triphosphate hydrolases"/>
    <property type="match status" value="1"/>
</dbReference>
<dbReference type="InterPro" id="IPR027417">
    <property type="entry name" value="P-loop_NTPase"/>
</dbReference>
<dbReference type="InterPro" id="IPR003593">
    <property type="entry name" value="AAA+_ATPase"/>
</dbReference>
<dbReference type="RefSeq" id="WP_064232016.1">
    <property type="nucleotide sequence ID" value="NZ_LVZK01000003.1"/>
</dbReference>
<evidence type="ECO:0000313" key="5">
    <source>
        <dbReference type="EMBL" id="OAP85445.1"/>
    </source>
</evidence>
<keyword evidence="2" id="KW-0547">Nucleotide-binding</keyword>
<keyword evidence="3" id="KW-0067">ATP-binding</keyword>
<dbReference type="SMART" id="SM00382">
    <property type="entry name" value="AAA"/>
    <property type="match status" value="1"/>
</dbReference>
<gene>
    <name evidence="5" type="ORF">A4H34_10210</name>
</gene>
<accession>A0A179B233</accession>
<evidence type="ECO:0000256" key="1">
    <source>
        <dbReference type="ARBA" id="ARBA00022448"/>
    </source>
</evidence>
<organism evidence="5 6">
    <name type="scientific">Peptidiphaga gingivicola</name>
    <dbReference type="NCBI Taxonomy" id="2741497"/>
    <lineage>
        <taxon>Bacteria</taxon>
        <taxon>Bacillati</taxon>
        <taxon>Actinomycetota</taxon>
        <taxon>Actinomycetes</taxon>
        <taxon>Actinomycetales</taxon>
        <taxon>Actinomycetaceae</taxon>
        <taxon>Peptidiphaga</taxon>
    </lineage>
</organism>
<comment type="caution">
    <text evidence="5">The sequence shown here is derived from an EMBL/GenBank/DDBJ whole genome shotgun (WGS) entry which is preliminary data.</text>
</comment>
<name>A0A179B233_9ACTO</name>
<dbReference type="STRING" id="1823756.A4H34_10210"/>